<keyword evidence="1" id="KW-0507">mRNA processing</keyword>
<feature type="region of interest" description="Disordered" evidence="2">
    <location>
        <begin position="335"/>
        <end position="374"/>
    </location>
</feature>
<dbReference type="InterPro" id="IPR001878">
    <property type="entry name" value="Znf_CCHC"/>
</dbReference>
<evidence type="ECO:0000313" key="3">
    <source>
        <dbReference type="EMBL" id="KAE8249517.1"/>
    </source>
</evidence>
<feature type="compositionally biased region" description="Polar residues" evidence="2">
    <location>
        <begin position="294"/>
        <end position="306"/>
    </location>
</feature>
<dbReference type="SUPFAM" id="SSF57756">
    <property type="entry name" value="Retrovirus zinc finger-like domains"/>
    <property type="match status" value="1"/>
</dbReference>
<dbReference type="InterPro" id="IPR036875">
    <property type="entry name" value="Znf_CCHC_sf"/>
</dbReference>
<reference evidence="3" key="1">
    <citation type="submission" date="2016-04" db="EMBL/GenBank/DDBJ databases">
        <authorList>
            <person name="Nguyen H.D."/>
            <person name="Samba Siva P."/>
            <person name="Cullis J."/>
            <person name="Levesque C.A."/>
            <person name="Hambleton S."/>
        </authorList>
    </citation>
    <scope>NUCLEOTIDE SEQUENCE</scope>
    <source>
        <strain evidence="3">DAOMC 236416</strain>
    </source>
</reference>
<evidence type="ECO:0000313" key="4">
    <source>
        <dbReference type="Proteomes" id="UP000077521"/>
    </source>
</evidence>
<accession>A0A177T2V8</accession>
<dbReference type="EMBL" id="LWDF02000383">
    <property type="protein sequence ID" value="KAE8249517.1"/>
    <property type="molecule type" value="Genomic_DNA"/>
</dbReference>
<protein>
    <submittedName>
        <fullName evidence="3">Uncharacterized protein</fullName>
    </submittedName>
</protein>
<feature type="region of interest" description="Disordered" evidence="2">
    <location>
        <begin position="291"/>
        <end position="315"/>
    </location>
</feature>
<evidence type="ECO:0000256" key="2">
    <source>
        <dbReference type="SAM" id="MobiDB-lite"/>
    </source>
</evidence>
<comment type="caution">
    <text evidence="3">The sequence shown here is derived from an EMBL/GenBank/DDBJ whole genome shotgun (WGS) entry which is preliminary data.</text>
</comment>
<feature type="region of interest" description="Disordered" evidence="2">
    <location>
        <begin position="1"/>
        <end position="25"/>
    </location>
</feature>
<name>A0A177T2V8_9BASI</name>
<dbReference type="GO" id="GO:0003676">
    <property type="term" value="F:nucleic acid binding"/>
    <property type="evidence" value="ECO:0007669"/>
    <property type="project" value="InterPro"/>
</dbReference>
<sequence>MSTSNLDPASIPLPKDPEESSNSNVGITSMRICGTAGSTAKLLAMINARRSGSSSELKITKKIPDLTGHKDFIAWRTMLLGLFVPYLGGRYWNLLEKDPSTSIEAYQLIFAASDATPISRQEAIAHRTADLIAIHGLLLQTLDSDVLQSVDEKTTTGDFDGSKLWDGLTAKYGGKDLGSKKAAEKAIQDFKLGSMSVTTASQQLQALFTQIYLATGGKKVPEEAKIEAILTIFDVPRFRSMRTTIQEQWQNGHPYTFDTVISRFVGEESLQDSSAPTSEVDGARALRTVESAARNLSSTSGGNRTNPARRRGETSNMQCWHCGKSGHRMRACRRRAAGDPPHPQSHLAREANTRGQGTTSFAGPGHGSSAASATHARLAALESSMQHATALLVNRTREAFHNNARSIVEAQARERDAVYHAGVPALANRISNYPSSPFILNEPHQDFSFGSSFGRSH</sequence>
<dbReference type="AlphaFoldDB" id="A0A177T2V8"/>
<reference evidence="3" key="2">
    <citation type="journal article" date="2019" name="IMA Fungus">
        <title>Genome sequencing and comparison of five Tilletia species to identify candidate genes for the detection of regulated species infecting wheat.</title>
        <authorList>
            <person name="Nguyen H.D.T."/>
            <person name="Sultana T."/>
            <person name="Kesanakurti P."/>
            <person name="Hambleton S."/>
        </authorList>
    </citation>
    <scope>NUCLEOTIDE SEQUENCE</scope>
    <source>
        <strain evidence="3">DAOMC 236416</strain>
    </source>
</reference>
<dbReference type="Proteomes" id="UP000077521">
    <property type="component" value="Unassembled WGS sequence"/>
</dbReference>
<dbReference type="PROSITE" id="PS50158">
    <property type="entry name" value="ZF_CCHC"/>
    <property type="match status" value="1"/>
</dbReference>
<evidence type="ECO:0000256" key="1">
    <source>
        <dbReference type="ARBA" id="ARBA00022664"/>
    </source>
</evidence>
<proteinExistence type="predicted"/>
<dbReference type="GO" id="GO:0006397">
    <property type="term" value="P:mRNA processing"/>
    <property type="evidence" value="ECO:0007669"/>
    <property type="project" value="UniProtKB-KW"/>
</dbReference>
<gene>
    <name evidence="3" type="ORF">A4X13_0g5186</name>
</gene>
<dbReference type="GO" id="GO:0008270">
    <property type="term" value="F:zinc ion binding"/>
    <property type="evidence" value="ECO:0007669"/>
    <property type="project" value="InterPro"/>
</dbReference>
<organism evidence="3 4">
    <name type="scientific">Tilletia indica</name>
    <dbReference type="NCBI Taxonomy" id="43049"/>
    <lineage>
        <taxon>Eukaryota</taxon>
        <taxon>Fungi</taxon>
        <taxon>Dikarya</taxon>
        <taxon>Basidiomycota</taxon>
        <taxon>Ustilaginomycotina</taxon>
        <taxon>Exobasidiomycetes</taxon>
        <taxon>Tilletiales</taxon>
        <taxon>Tilletiaceae</taxon>
        <taxon>Tilletia</taxon>
    </lineage>
</organism>
<keyword evidence="4" id="KW-1185">Reference proteome</keyword>